<organism evidence="2 3">
    <name type="scientific">Galerina marginata (strain CBS 339.88)</name>
    <dbReference type="NCBI Taxonomy" id="685588"/>
    <lineage>
        <taxon>Eukaryota</taxon>
        <taxon>Fungi</taxon>
        <taxon>Dikarya</taxon>
        <taxon>Basidiomycota</taxon>
        <taxon>Agaricomycotina</taxon>
        <taxon>Agaricomycetes</taxon>
        <taxon>Agaricomycetidae</taxon>
        <taxon>Agaricales</taxon>
        <taxon>Agaricineae</taxon>
        <taxon>Strophariaceae</taxon>
        <taxon>Galerina</taxon>
    </lineage>
</organism>
<name>A0A067SFP9_GALM3</name>
<protein>
    <submittedName>
        <fullName evidence="2">Uncharacterized protein</fullName>
    </submittedName>
</protein>
<feature type="transmembrane region" description="Helical" evidence="1">
    <location>
        <begin position="35"/>
        <end position="56"/>
    </location>
</feature>
<sequence>MHPYTMNPIRDALGPARNWHDSGIFEDSQGTEKEYNLVLIFILGSIISQEFIGYITKGINASACRKNRN</sequence>
<proteinExistence type="predicted"/>
<dbReference type="STRING" id="685588.A0A067SFP9"/>
<evidence type="ECO:0000313" key="3">
    <source>
        <dbReference type="Proteomes" id="UP000027222"/>
    </source>
</evidence>
<dbReference type="AlphaFoldDB" id="A0A067SFP9"/>
<dbReference type="HOGENOM" id="CLU_2776115_0_0_1"/>
<keyword evidence="3" id="KW-1185">Reference proteome</keyword>
<evidence type="ECO:0000313" key="2">
    <source>
        <dbReference type="EMBL" id="KDR66549.1"/>
    </source>
</evidence>
<accession>A0A067SFP9</accession>
<dbReference type="Proteomes" id="UP000027222">
    <property type="component" value="Unassembled WGS sequence"/>
</dbReference>
<reference evidence="3" key="1">
    <citation type="journal article" date="2014" name="Proc. Natl. Acad. Sci. U.S.A.">
        <title>Extensive sampling of basidiomycete genomes demonstrates inadequacy of the white-rot/brown-rot paradigm for wood decay fungi.</title>
        <authorList>
            <person name="Riley R."/>
            <person name="Salamov A.A."/>
            <person name="Brown D.W."/>
            <person name="Nagy L.G."/>
            <person name="Floudas D."/>
            <person name="Held B.W."/>
            <person name="Levasseur A."/>
            <person name="Lombard V."/>
            <person name="Morin E."/>
            <person name="Otillar R."/>
            <person name="Lindquist E.A."/>
            <person name="Sun H."/>
            <person name="LaButti K.M."/>
            <person name="Schmutz J."/>
            <person name="Jabbour D."/>
            <person name="Luo H."/>
            <person name="Baker S.E."/>
            <person name="Pisabarro A.G."/>
            <person name="Walton J.D."/>
            <person name="Blanchette R.A."/>
            <person name="Henrissat B."/>
            <person name="Martin F."/>
            <person name="Cullen D."/>
            <person name="Hibbett D.S."/>
            <person name="Grigoriev I.V."/>
        </authorList>
    </citation>
    <scope>NUCLEOTIDE SEQUENCE [LARGE SCALE GENOMIC DNA]</scope>
    <source>
        <strain evidence="3">CBS 339.88</strain>
    </source>
</reference>
<keyword evidence="1" id="KW-1133">Transmembrane helix</keyword>
<evidence type="ECO:0000256" key="1">
    <source>
        <dbReference type="SAM" id="Phobius"/>
    </source>
</evidence>
<dbReference type="OrthoDB" id="121380at2759"/>
<keyword evidence="1" id="KW-0472">Membrane</keyword>
<gene>
    <name evidence="2" type="ORF">GALMADRAFT_147779</name>
</gene>
<keyword evidence="1" id="KW-0812">Transmembrane</keyword>
<dbReference type="EMBL" id="KL142422">
    <property type="protein sequence ID" value="KDR66549.1"/>
    <property type="molecule type" value="Genomic_DNA"/>
</dbReference>